<keyword evidence="2" id="KW-0482">Metalloprotease</keyword>
<keyword evidence="2" id="KW-0645">Protease</keyword>
<reference evidence="3" key="1">
    <citation type="journal article" date="2019" name="Plant Biotechnol. J.">
        <title>Genome sequencing of the Australian wild diploid species Gossypium australe highlights disease resistance and delayed gland morphogenesis.</title>
        <authorList>
            <person name="Cai Y."/>
            <person name="Cai X."/>
            <person name="Wang Q."/>
            <person name="Wang P."/>
            <person name="Zhang Y."/>
            <person name="Cai C."/>
            <person name="Xu Y."/>
            <person name="Wang K."/>
            <person name="Zhou Z."/>
            <person name="Wang C."/>
            <person name="Geng S."/>
            <person name="Li B."/>
            <person name="Dong Q."/>
            <person name="Hou Y."/>
            <person name="Wang H."/>
            <person name="Ai P."/>
            <person name="Liu Z."/>
            <person name="Yi F."/>
            <person name="Sun M."/>
            <person name="An G."/>
            <person name="Cheng J."/>
            <person name="Zhang Y."/>
            <person name="Shi Q."/>
            <person name="Xie Y."/>
            <person name="Shi X."/>
            <person name="Chang Y."/>
            <person name="Huang F."/>
            <person name="Chen Y."/>
            <person name="Hong S."/>
            <person name="Mi L."/>
            <person name="Sun Q."/>
            <person name="Zhang L."/>
            <person name="Zhou B."/>
            <person name="Peng R."/>
            <person name="Zhang X."/>
            <person name="Liu F."/>
        </authorList>
    </citation>
    <scope>NUCLEOTIDE SEQUENCE [LARGE SCALE GENOMIC DNA]</scope>
    <source>
        <strain evidence="3">cv. PA1801</strain>
    </source>
</reference>
<name>A0A5B6V9D7_9ROSI</name>
<dbReference type="Proteomes" id="UP000325315">
    <property type="component" value="Unassembled WGS sequence"/>
</dbReference>
<evidence type="ECO:0000256" key="1">
    <source>
        <dbReference type="SAM" id="MobiDB-lite"/>
    </source>
</evidence>
<evidence type="ECO:0000313" key="2">
    <source>
        <dbReference type="EMBL" id="KAA3465765.1"/>
    </source>
</evidence>
<keyword evidence="3" id="KW-1185">Reference proteome</keyword>
<protein>
    <submittedName>
        <fullName evidence="2">ATP-dependent zinc metalloprotease FtsH</fullName>
    </submittedName>
</protein>
<accession>A0A5B6V9D7</accession>
<organism evidence="2 3">
    <name type="scientific">Gossypium australe</name>
    <dbReference type="NCBI Taxonomy" id="47621"/>
    <lineage>
        <taxon>Eukaryota</taxon>
        <taxon>Viridiplantae</taxon>
        <taxon>Streptophyta</taxon>
        <taxon>Embryophyta</taxon>
        <taxon>Tracheophyta</taxon>
        <taxon>Spermatophyta</taxon>
        <taxon>Magnoliopsida</taxon>
        <taxon>eudicotyledons</taxon>
        <taxon>Gunneridae</taxon>
        <taxon>Pentapetalae</taxon>
        <taxon>rosids</taxon>
        <taxon>malvids</taxon>
        <taxon>Malvales</taxon>
        <taxon>Malvaceae</taxon>
        <taxon>Malvoideae</taxon>
        <taxon>Gossypium</taxon>
    </lineage>
</organism>
<proteinExistence type="predicted"/>
<dbReference type="AlphaFoldDB" id="A0A5B6V9D7"/>
<feature type="region of interest" description="Disordered" evidence="1">
    <location>
        <begin position="1"/>
        <end position="38"/>
    </location>
</feature>
<keyword evidence="2" id="KW-0378">Hydrolase</keyword>
<dbReference type="OrthoDB" id="1936908at2759"/>
<dbReference type="GO" id="GO:0006508">
    <property type="term" value="P:proteolysis"/>
    <property type="evidence" value="ECO:0007669"/>
    <property type="project" value="UniProtKB-KW"/>
</dbReference>
<dbReference type="GO" id="GO:0008237">
    <property type="term" value="F:metallopeptidase activity"/>
    <property type="evidence" value="ECO:0007669"/>
    <property type="project" value="UniProtKB-KW"/>
</dbReference>
<gene>
    <name evidence="2" type="ORF">EPI10_000906</name>
</gene>
<dbReference type="EMBL" id="SMMG02000007">
    <property type="protein sequence ID" value="KAA3465765.1"/>
    <property type="molecule type" value="Genomic_DNA"/>
</dbReference>
<evidence type="ECO:0000313" key="3">
    <source>
        <dbReference type="Proteomes" id="UP000325315"/>
    </source>
</evidence>
<comment type="caution">
    <text evidence="2">The sequence shown here is derived from an EMBL/GenBank/DDBJ whole genome shotgun (WGS) entry which is preliminary data.</text>
</comment>
<sequence>MSTRGRGRPPRGCGRGRMTLSEPVGSGHGSGNETPDSPAVTLRVLERVAGVGIGIRARKSVPERLKANGTEVFRGVSGVAPNTAEYWMEATERIMDDLDFTVEEKLKGVVSLLRDKAY</sequence>